<evidence type="ECO:0000256" key="1">
    <source>
        <dbReference type="SAM" id="SignalP"/>
    </source>
</evidence>
<organism evidence="2 3">
    <name type="scientific">Trichinella nativa</name>
    <dbReference type="NCBI Taxonomy" id="6335"/>
    <lineage>
        <taxon>Eukaryota</taxon>
        <taxon>Metazoa</taxon>
        <taxon>Ecdysozoa</taxon>
        <taxon>Nematoda</taxon>
        <taxon>Enoplea</taxon>
        <taxon>Dorylaimia</taxon>
        <taxon>Trichinellida</taxon>
        <taxon>Trichinellidae</taxon>
        <taxon>Trichinella</taxon>
    </lineage>
</organism>
<evidence type="ECO:0000313" key="3">
    <source>
        <dbReference type="Proteomes" id="UP000054721"/>
    </source>
</evidence>
<feature type="chain" id="PRO_5006881081" evidence="1">
    <location>
        <begin position="23"/>
        <end position="103"/>
    </location>
</feature>
<dbReference type="AlphaFoldDB" id="A0A0V1KN99"/>
<dbReference type="EMBL" id="JYDW01000364">
    <property type="protein sequence ID" value="KRZ48792.1"/>
    <property type="molecule type" value="Genomic_DNA"/>
</dbReference>
<gene>
    <name evidence="2" type="ORF">T02_4814</name>
</gene>
<evidence type="ECO:0000313" key="2">
    <source>
        <dbReference type="EMBL" id="KRZ48792.1"/>
    </source>
</evidence>
<keyword evidence="3" id="KW-1185">Reference proteome</keyword>
<accession>A0A0V1KN99</accession>
<dbReference type="Proteomes" id="UP000054721">
    <property type="component" value="Unassembled WGS sequence"/>
</dbReference>
<comment type="caution">
    <text evidence="2">The sequence shown here is derived from an EMBL/GenBank/DDBJ whole genome shotgun (WGS) entry which is preliminary data.</text>
</comment>
<keyword evidence="1" id="KW-0732">Signal</keyword>
<name>A0A0V1KN99_9BILA</name>
<protein>
    <submittedName>
        <fullName evidence="2">Uncharacterized protein</fullName>
    </submittedName>
</protein>
<proteinExistence type="predicted"/>
<feature type="signal peptide" evidence="1">
    <location>
        <begin position="1"/>
        <end position="22"/>
    </location>
</feature>
<sequence length="103" mass="11629">MSNTFPDLFAFFWFSLTLLSVCYDGPSWNDARLYHGDITEFLELEYRRSTVGGSRGRVRDLDLEVRSESLELAALIFDSVPVKCENLSQSDNHKSPATSACQS</sequence>
<reference evidence="2 3" key="1">
    <citation type="submission" date="2015-05" db="EMBL/GenBank/DDBJ databases">
        <title>Evolution of Trichinella species and genotypes.</title>
        <authorList>
            <person name="Korhonen P.K."/>
            <person name="Edoardo P."/>
            <person name="Giuseppe L.R."/>
            <person name="Gasser R.B."/>
        </authorList>
    </citation>
    <scope>NUCLEOTIDE SEQUENCE [LARGE SCALE GENOMIC DNA]</scope>
    <source>
        <strain evidence="2">ISS10</strain>
    </source>
</reference>